<keyword evidence="12 19" id="KW-0472">Membrane</keyword>
<evidence type="ECO:0000256" key="3">
    <source>
        <dbReference type="ARBA" id="ARBA00022475"/>
    </source>
</evidence>
<comment type="similarity">
    <text evidence="2">Belongs to the bacterial diacylglycerol kinase family.</text>
</comment>
<evidence type="ECO:0000256" key="11">
    <source>
        <dbReference type="ARBA" id="ARBA00023098"/>
    </source>
</evidence>
<keyword evidence="5" id="KW-0808">Transferase</keyword>
<accession>A0A4U1BXS4</accession>
<dbReference type="InterPro" id="IPR000829">
    <property type="entry name" value="DAGK"/>
</dbReference>
<feature type="transmembrane region" description="Helical" evidence="19">
    <location>
        <begin position="56"/>
        <end position="76"/>
    </location>
</feature>
<comment type="caution">
    <text evidence="20">The sequence shown here is derived from an EMBL/GenBank/DDBJ whole genome shotgun (WGS) entry which is preliminary data.</text>
</comment>
<dbReference type="OrthoDB" id="1493837at2"/>
<keyword evidence="18" id="KW-0460">Magnesium</keyword>
<keyword evidence="18" id="KW-0479">Metal-binding</keyword>
<reference evidence="20 21" key="1">
    <citation type="submission" date="2019-04" db="EMBL/GenBank/DDBJ databases">
        <title>Pedobacter sp. AR-3-17 sp. nov., isolated from Arctic soil.</title>
        <authorList>
            <person name="Dahal R.H."/>
            <person name="Kim D.-U."/>
        </authorList>
    </citation>
    <scope>NUCLEOTIDE SEQUENCE [LARGE SCALE GENOMIC DNA]</scope>
    <source>
        <strain evidence="20 21">AR-3-17</strain>
    </source>
</reference>
<sequence length="126" mass="14019">METQRKGFFKVIKSFSYAFNGLKILFKEELNAKVHFVIAIAIIICGFVFQVSGTEWIAIIFAIGLVLSLELLNTAIEQIANFISPEKHEKIKRIKDLAAASVVIGVIAAVIIGLIIFLPKIIIWAF</sequence>
<keyword evidence="8 20" id="KW-0418">Kinase</keyword>
<keyword evidence="14" id="KW-1208">Phospholipid metabolism</keyword>
<evidence type="ECO:0000256" key="4">
    <source>
        <dbReference type="ARBA" id="ARBA00022516"/>
    </source>
</evidence>
<protein>
    <submittedName>
        <fullName evidence="20">Diacylglycerol kinase family protein</fullName>
    </submittedName>
</protein>
<evidence type="ECO:0000313" key="21">
    <source>
        <dbReference type="Proteomes" id="UP000308181"/>
    </source>
</evidence>
<evidence type="ECO:0000256" key="6">
    <source>
        <dbReference type="ARBA" id="ARBA00022692"/>
    </source>
</evidence>
<feature type="transmembrane region" description="Helical" evidence="19">
    <location>
        <begin position="97"/>
        <end position="123"/>
    </location>
</feature>
<feature type="binding site" evidence="17">
    <location>
        <position position="29"/>
    </location>
    <ligand>
        <name>ATP</name>
        <dbReference type="ChEBI" id="CHEBI:30616"/>
    </ligand>
</feature>
<comment type="subcellular location">
    <subcellularLocation>
        <location evidence="1">Cell membrane</location>
        <topology evidence="1">Multi-pass membrane protein</topology>
    </subcellularLocation>
</comment>
<dbReference type="EMBL" id="SWBP01000003">
    <property type="protein sequence ID" value="TKB97555.1"/>
    <property type="molecule type" value="Genomic_DNA"/>
</dbReference>
<name>A0A4U1BXS4_9SPHI</name>
<evidence type="ECO:0000256" key="14">
    <source>
        <dbReference type="ARBA" id="ARBA00023264"/>
    </source>
</evidence>
<evidence type="ECO:0000256" key="7">
    <source>
        <dbReference type="ARBA" id="ARBA00022741"/>
    </source>
</evidence>
<feature type="binding site" evidence="17">
    <location>
        <begin position="86"/>
        <end position="88"/>
    </location>
    <ligand>
        <name>ATP</name>
        <dbReference type="ChEBI" id="CHEBI:30616"/>
    </ligand>
</feature>
<feature type="binding site" evidence="17">
    <location>
        <begin position="95"/>
        <end position="96"/>
    </location>
    <ligand>
        <name>ATP</name>
        <dbReference type="ChEBI" id="CHEBI:30616"/>
    </ligand>
</feature>
<dbReference type="GO" id="GO:0005524">
    <property type="term" value="F:ATP binding"/>
    <property type="evidence" value="ECO:0007669"/>
    <property type="project" value="UniProtKB-KW"/>
</dbReference>
<dbReference type="PANTHER" id="PTHR34299">
    <property type="entry name" value="DIACYLGLYCEROL KINASE"/>
    <property type="match status" value="1"/>
</dbReference>
<feature type="binding site" evidence="18">
    <location>
        <position position="77"/>
    </location>
    <ligand>
        <name>a divalent metal cation</name>
        <dbReference type="ChEBI" id="CHEBI:60240"/>
    </ligand>
</feature>
<evidence type="ECO:0000256" key="13">
    <source>
        <dbReference type="ARBA" id="ARBA00023209"/>
    </source>
</evidence>
<dbReference type="GO" id="GO:0005886">
    <property type="term" value="C:plasma membrane"/>
    <property type="evidence" value="ECO:0007669"/>
    <property type="project" value="UniProtKB-SubCell"/>
</dbReference>
<evidence type="ECO:0000256" key="19">
    <source>
        <dbReference type="SAM" id="Phobius"/>
    </source>
</evidence>
<dbReference type="Proteomes" id="UP000308181">
    <property type="component" value="Unassembled WGS sequence"/>
</dbReference>
<evidence type="ECO:0000256" key="2">
    <source>
        <dbReference type="ARBA" id="ARBA00005967"/>
    </source>
</evidence>
<evidence type="ECO:0000256" key="16">
    <source>
        <dbReference type="PIRSR" id="PIRSR600829-2"/>
    </source>
</evidence>
<feature type="active site" description="Proton acceptor" evidence="15">
    <location>
        <position position="70"/>
    </location>
</feature>
<keyword evidence="21" id="KW-1185">Reference proteome</keyword>
<dbReference type="RefSeq" id="WP_136826131.1">
    <property type="nucleotide sequence ID" value="NZ_SWBP01000003.1"/>
</dbReference>
<evidence type="ECO:0000256" key="10">
    <source>
        <dbReference type="ARBA" id="ARBA00022989"/>
    </source>
</evidence>
<comment type="cofactor">
    <cofactor evidence="18">
        <name>Mg(2+)</name>
        <dbReference type="ChEBI" id="CHEBI:18420"/>
    </cofactor>
    <text evidence="18">Mn(2+), Zn(2+), Cd(2+) and Co(2+) support activity to lesser extents.</text>
</comment>
<keyword evidence="13" id="KW-0594">Phospholipid biosynthesis</keyword>
<dbReference type="PANTHER" id="PTHR34299:SF1">
    <property type="entry name" value="DIACYLGLYCEROL KINASE"/>
    <property type="match status" value="1"/>
</dbReference>
<evidence type="ECO:0000256" key="18">
    <source>
        <dbReference type="PIRSR" id="PIRSR600829-4"/>
    </source>
</evidence>
<keyword evidence="10 19" id="KW-1133">Transmembrane helix</keyword>
<dbReference type="Gene3D" id="1.10.287.3610">
    <property type="match status" value="1"/>
</dbReference>
<dbReference type="InterPro" id="IPR036945">
    <property type="entry name" value="DAGK_sf"/>
</dbReference>
<proteinExistence type="inferred from homology"/>
<dbReference type="GO" id="GO:0008654">
    <property type="term" value="P:phospholipid biosynthetic process"/>
    <property type="evidence" value="ECO:0007669"/>
    <property type="project" value="UniProtKB-KW"/>
</dbReference>
<keyword evidence="7 17" id="KW-0547">Nucleotide-binding</keyword>
<evidence type="ECO:0000256" key="12">
    <source>
        <dbReference type="ARBA" id="ARBA00023136"/>
    </source>
</evidence>
<evidence type="ECO:0000256" key="1">
    <source>
        <dbReference type="ARBA" id="ARBA00004651"/>
    </source>
</evidence>
<feature type="transmembrane region" description="Helical" evidence="19">
    <location>
        <begin position="32"/>
        <end position="50"/>
    </location>
</feature>
<evidence type="ECO:0000313" key="20">
    <source>
        <dbReference type="EMBL" id="TKB97555.1"/>
    </source>
</evidence>
<feature type="binding site" evidence="16">
    <location>
        <position position="70"/>
    </location>
    <ligand>
        <name>substrate</name>
    </ligand>
</feature>
<dbReference type="GO" id="GO:0016301">
    <property type="term" value="F:kinase activity"/>
    <property type="evidence" value="ECO:0007669"/>
    <property type="project" value="UniProtKB-KW"/>
</dbReference>
<keyword evidence="9 17" id="KW-0067">ATP-binding</keyword>
<evidence type="ECO:0000256" key="5">
    <source>
        <dbReference type="ARBA" id="ARBA00022679"/>
    </source>
</evidence>
<dbReference type="GO" id="GO:0046872">
    <property type="term" value="F:metal ion binding"/>
    <property type="evidence" value="ECO:0007669"/>
    <property type="project" value="UniProtKB-KW"/>
</dbReference>
<feature type="binding site" evidence="17">
    <location>
        <position position="77"/>
    </location>
    <ligand>
        <name>ATP</name>
        <dbReference type="ChEBI" id="CHEBI:30616"/>
    </ligand>
</feature>
<evidence type="ECO:0000256" key="17">
    <source>
        <dbReference type="PIRSR" id="PIRSR600829-3"/>
    </source>
</evidence>
<evidence type="ECO:0000256" key="9">
    <source>
        <dbReference type="ARBA" id="ARBA00022840"/>
    </source>
</evidence>
<keyword evidence="3" id="KW-1003">Cell membrane</keyword>
<evidence type="ECO:0000256" key="8">
    <source>
        <dbReference type="ARBA" id="ARBA00022777"/>
    </source>
</evidence>
<dbReference type="CDD" id="cd14265">
    <property type="entry name" value="UDPK_IM_like"/>
    <property type="match status" value="1"/>
</dbReference>
<dbReference type="InterPro" id="IPR033717">
    <property type="entry name" value="UDPK"/>
</dbReference>
<feature type="binding site" evidence="18">
    <location>
        <position position="29"/>
    </location>
    <ligand>
        <name>a divalent metal cation</name>
        <dbReference type="ChEBI" id="CHEBI:60240"/>
    </ligand>
</feature>
<keyword evidence="6 19" id="KW-0812">Transmembrane</keyword>
<keyword evidence="4" id="KW-0444">Lipid biosynthesis</keyword>
<keyword evidence="11" id="KW-0443">Lipid metabolism</keyword>
<evidence type="ECO:0000256" key="15">
    <source>
        <dbReference type="PIRSR" id="PIRSR600829-1"/>
    </source>
</evidence>
<dbReference type="AlphaFoldDB" id="A0A4U1BXS4"/>
<gene>
    <name evidence="20" type="ORF">FA046_09290</name>
</gene>
<feature type="binding site" evidence="17">
    <location>
        <position position="17"/>
    </location>
    <ligand>
        <name>ATP</name>
        <dbReference type="ChEBI" id="CHEBI:30616"/>
    </ligand>
</feature>
<dbReference type="Pfam" id="PF01219">
    <property type="entry name" value="DAGK_prokar"/>
    <property type="match status" value="1"/>
</dbReference>
<organism evidence="20 21">
    <name type="scientific">Pedobacter cryophilus</name>
    <dbReference type="NCBI Taxonomy" id="2571271"/>
    <lineage>
        <taxon>Bacteria</taxon>
        <taxon>Pseudomonadati</taxon>
        <taxon>Bacteroidota</taxon>
        <taxon>Sphingobacteriia</taxon>
        <taxon>Sphingobacteriales</taxon>
        <taxon>Sphingobacteriaceae</taxon>
        <taxon>Pedobacter</taxon>
    </lineage>
</organism>